<dbReference type="SUPFAM" id="SSF51261">
    <property type="entry name" value="Duplicated hybrid motif"/>
    <property type="match status" value="1"/>
</dbReference>
<evidence type="ECO:0000259" key="13">
    <source>
        <dbReference type="PROSITE" id="PS51093"/>
    </source>
</evidence>
<evidence type="ECO:0000313" key="17">
    <source>
        <dbReference type="Proteomes" id="UP000005413"/>
    </source>
</evidence>
<sequence>MDYKVVAELILNEIGGSENINSVTHCATRLRFRLKDESKVNEQNLNDSNEVIQAFSKGGQYQVIIGTEVSKVYKELVNLSNVENSNEESNEEKGKLISRFFNTISGIFTPLLPALAGAGILRGLLLLINQLGWLSEKSGTYVILSAASMSVFYFLPIMLAFTSAQRFKVNPYIAAVIGASLIHPDLINLLGKDGNVATTSFLGIPIILMNYSSTVIPAILAIWVYSYLEKFLEKYIWKSVQIIFVPLISLVVIVPVTVGLFGPFGVYVGEGIANGINWLSESNGWITGLVVGGIWNVFVVFGLQWAVNPIMISNISTLGFDKIVPLTAAANFGIAGATFAVLLKSKNKKMKSFSLSALLSIFFAGITEPAIYGVAMKLKKPFIGALIGGAIGGAYLGGMGVKSYAFVFGGLTTLPAFVGSTFIHYIIGLTICFITGALATYILGFEDVSLNTRKTENSKEKNERQVEKSENIFSPINGKIKQLNEIKDGVFSEGILGEGIAILPTDGKVFAPANGELTTLFPTKHAYGLTLDNGAEILVHIGINTVELNGEYFNTFVKQGQYVKQGDLLAEFNLEKIKEKFDIVTPILLTNKGDYKLYLENKNGEVSNNDIIFKVEIAKD</sequence>
<dbReference type="InterPro" id="IPR013013">
    <property type="entry name" value="PTS_EIIC_1"/>
</dbReference>
<evidence type="ECO:0000256" key="5">
    <source>
        <dbReference type="ARBA" id="ARBA00022679"/>
    </source>
</evidence>
<dbReference type="FunFam" id="2.70.70.10:FF:000001">
    <property type="entry name" value="PTS system glucose-specific IIA component"/>
    <property type="match status" value="1"/>
</dbReference>
<organism evidence="16 17">
    <name type="scientific">Staphylococcus simiae CCM 7213 = CCUG 51256</name>
    <dbReference type="NCBI Taxonomy" id="911238"/>
    <lineage>
        <taxon>Bacteria</taxon>
        <taxon>Bacillati</taxon>
        <taxon>Bacillota</taxon>
        <taxon>Bacilli</taxon>
        <taxon>Bacillales</taxon>
        <taxon>Staphylococcaceae</taxon>
        <taxon>Staphylococcus</taxon>
    </lineage>
</organism>
<dbReference type="PROSITE" id="PS51098">
    <property type="entry name" value="PTS_EIIB_TYPE_1"/>
    <property type="match status" value="1"/>
</dbReference>
<name>G5JJR0_9STAP</name>
<dbReference type="InterPro" id="IPR018113">
    <property type="entry name" value="PTrfase_EIIB_Cys"/>
</dbReference>
<comment type="subcellular location">
    <subcellularLocation>
        <location evidence="1">Cell membrane</location>
        <topology evidence="1">Multi-pass membrane protein</topology>
    </subcellularLocation>
</comment>
<dbReference type="PANTHER" id="PTHR30175">
    <property type="entry name" value="PHOSPHOTRANSFERASE SYSTEM TRANSPORT PROTEIN"/>
    <property type="match status" value="1"/>
</dbReference>
<dbReference type="GO" id="GO:0009401">
    <property type="term" value="P:phosphoenolpyruvate-dependent sugar phosphotransferase system"/>
    <property type="evidence" value="ECO:0007669"/>
    <property type="project" value="UniProtKB-KW"/>
</dbReference>
<dbReference type="InterPro" id="IPR003352">
    <property type="entry name" value="PTS_EIIC"/>
</dbReference>
<keyword evidence="2" id="KW-0813">Transport</keyword>
<dbReference type="NCBIfam" id="TIGR01995">
    <property type="entry name" value="PTS-II-ABC-beta"/>
    <property type="match status" value="1"/>
</dbReference>
<dbReference type="InterPro" id="IPR011297">
    <property type="entry name" value="PTS_IIABC_b_glu"/>
</dbReference>
<comment type="caution">
    <text evidence="16">The sequence shown here is derived from an EMBL/GenBank/DDBJ whole genome shotgun (WGS) entry which is preliminary data.</text>
</comment>
<evidence type="ECO:0000259" key="15">
    <source>
        <dbReference type="PROSITE" id="PS51103"/>
    </source>
</evidence>
<dbReference type="GO" id="GO:0090589">
    <property type="term" value="F:protein-phosphocysteine-trehalose phosphotransferase system transporter activity"/>
    <property type="evidence" value="ECO:0007669"/>
    <property type="project" value="TreeGrafter"/>
</dbReference>
<evidence type="ECO:0000256" key="8">
    <source>
        <dbReference type="ARBA" id="ARBA00022777"/>
    </source>
</evidence>
<feature type="domain" description="PTS EIIC type-1" evidence="15">
    <location>
        <begin position="102"/>
        <end position="459"/>
    </location>
</feature>
<keyword evidence="7 12" id="KW-0812">Transmembrane</keyword>
<feature type="transmembrane region" description="Helical" evidence="12">
    <location>
        <begin position="323"/>
        <end position="343"/>
    </location>
</feature>
<evidence type="ECO:0000256" key="3">
    <source>
        <dbReference type="ARBA" id="ARBA00022475"/>
    </source>
</evidence>
<evidence type="ECO:0000256" key="6">
    <source>
        <dbReference type="ARBA" id="ARBA00022683"/>
    </source>
</evidence>
<feature type="domain" description="PTS EIIA type-1" evidence="13">
    <location>
        <begin position="488"/>
        <end position="591"/>
    </location>
</feature>
<keyword evidence="3" id="KW-1003">Cell membrane</keyword>
<protein>
    <submittedName>
        <fullName evidence="16">Uncharacterized protein</fullName>
    </submittedName>
</protein>
<evidence type="ECO:0000256" key="2">
    <source>
        <dbReference type="ARBA" id="ARBA00022448"/>
    </source>
</evidence>
<evidence type="ECO:0000256" key="10">
    <source>
        <dbReference type="ARBA" id="ARBA00023136"/>
    </source>
</evidence>
<feature type="transmembrane region" description="Helical" evidence="12">
    <location>
        <begin position="355"/>
        <end position="375"/>
    </location>
</feature>
<dbReference type="PATRIC" id="fig|911238.3.peg.1493"/>
<evidence type="ECO:0000256" key="4">
    <source>
        <dbReference type="ARBA" id="ARBA00022597"/>
    </source>
</evidence>
<feature type="transmembrane region" description="Helical" evidence="12">
    <location>
        <begin position="284"/>
        <end position="303"/>
    </location>
</feature>
<evidence type="ECO:0000256" key="1">
    <source>
        <dbReference type="ARBA" id="ARBA00004651"/>
    </source>
</evidence>
<dbReference type="AlphaFoldDB" id="G5JJR0"/>
<dbReference type="Pfam" id="PF00358">
    <property type="entry name" value="PTS_EIIA_1"/>
    <property type="match status" value="1"/>
</dbReference>
<dbReference type="CDD" id="cd00212">
    <property type="entry name" value="PTS_IIB_glc"/>
    <property type="match status" value="1"/>
</dbReference>
<dbReference type="InterPro" id="IPR036878">
    <property type="entry name" value="Glu_permease_IIB"/>
</dbReference>
<keyword evidence="4" id="KW-0762">Sugar transport</keyword>
<dbReference type="Gene3D" id="3.30.1360.60">
    <property type="entry name" value="Glucose permease domain IIB"/>
    <property type="match status" value="1"/>
</dbReference>
<evidence type="ECO:0000256" key="9">
    <source>
        <dbReference type="ARBA" id="ARBA00022989"/>
    </source>
</evidence>
<feature type="transmembrane region" description="Helical" evidence="12">
    <location>
        <begin position="141"/>
        <end position="160"/>
    </location>
</feature>
<feature type="transmembrane region" description="Helical" evidence="12">
    <location>
        <begin position="202"/>
        <end position="228"/>
    </location>
</feature>
<feature type="transmembrane region" description="Helical" evidence="12">
    <location>
        <begin position="100"/>
        <end position="121"/>
    </location>
</feature>
<dbReference type="Proteomes" id="UP000005413">
    <property type="component" value="Unassembled WGS sequence"/>
</dbReference>
<evidence type="ECO:0000256" key="11">
    <source>
        <dbReference type="PROSITE-ProRule" id="PRU00421"/>
    </source>
</evidence>
<dbReference type="OrthoDB" id="9769191at2"/>
<dbReference type="EMBL" id="AEUN01000459">
    <property type="protein sequence ID" value="EHJ07567.1"/>
    <property type="molecule type" value="Genomic_DNA"/>
</dbReference>
<keyword evidence="5" id="KW-0808">Transferase</keyword>
<evidence type="ECO:0000313" key="16">
    <source>
        <dbReference type="EMBL" id="EHJ07567.1"/>
    </source>
</evidence>
<feature type="transmembrane region" description="Helical" evidence="12">
    <location>
        <begin position="240"/>
        <end position="264"/>
    </location>
</feature>
<dbReference type="GO" id="GO:0015771">
    <property type="term" value="P:trehalose transport"/>
    <property type="evidence" value="ECO:0007669"/>
    <property type="project" value="TreeGrafter"/>
</dbReference>
<dbReference type="Gene3D" id="2.70.70.10">
    <property type="entry name" value="Glucose Permease (Domain IIA)"/>
    <property type="match status" value="1"/>
</dbReference>
<keyword evidence="6" id="KW-0598">Phosphotransferase system</keyword>
<dbReference type="Pfam" id="PF00367">
    <property type="entry name" value="PTS_EIIB"/>
    <property type="match status" value="1"/>
</dbReference>
<dbReference type="PROSITE" id="PS51103">
    <property type="entry name" value="PTS_EIIC_TYPE_1"/>
    <property type="match status" value="1"/>
</dbReference>
<dbReference type="RefSeq" id="WP_002464415.1">
    <property type="nucleotide sequence ID" value="NZ_AEUN01000459.1"/>
</dbReference>
<dbReference type="GO" id="GO:0008982">
    <property type="term" value="F:protein-N(PI)-phosphohistidine-sugar phosphotransferase activity"/>
    <property type="evidence" value="ECO:0007669"/>
    <property type="project" value="InterPro"/>
</dbReference>
<feature type="domain" description="PTS EIIB type-1" evidence="14">
    <location>
        <begin position="4"/>
        <end position="86"/>
    </location>
</feature>
<evidence type="ECO:0000256" key="7">
    <source>
        <dbReference type="ARBA" id="ARBA00022692"/>
    </source>
</evidence>
<dbReference type="PANTHER" id="PTHR30175:SF1">
    <property type="entry name" value="PTS SYSTEM ARBUTIN-, CELLOBIOSE-, AND SALICIN-SPECIFIC EIIBC COMPONENT-RELATED"/>
    <property type="match status" value="1"/>
</dbReference>
<gene>
    <name evidence="16" type="ORF">SS7213T_08597</name>
</gene>
<dbReference type="SUPFAM" id="SSF55604">
    <property type="entry name" value="Glucose permease domain IIB"/>
    <property type="match status" value="1"/>
</dbReference>
<dbReference type="FunFam" id="3.30.1360.60:FF:000001">
    <property type="entry name" value="PTS system glucose-specific IIBC component PtsG"/>
    <property type="match status" value="1"/>
</dbReference>
<proteinExistence type="predicted"/>
<feature type="active site" description="Phosphocysteine intermediate; for EIIB activity" evidence="11">
    <location>
        <position position="26"/>
    </location>
</feature>
<dbReference type="PROSITE" id="PS51093">
    <property type="entry name" value="PTS_EIIA_TYPE_1"/>
    <property type="match status" value="1"/>
</dbReference>
<accession>G5JJR0</accession>
<evidence type="ECO:0000256" key="12">
    <source>
        <dbReference type="SAM" id="Phobius"/>
    </source>
</evidence>
<feature type="transmembrane region" description="Helical" evidence="12">
    <location>
        <begin position="422"/>
        <end position="444"/>
    </location>
</feature>
<keyword evidence="9 12" id="KW-1133">Transmembrane helix</keyword>
<keyword evidence="10 12" id="KW-0472">Membrane</keyword>
<feature type="transmembrane region" description="Helical" evidence="12">
    <location>
        <begin position="382"/>
        <end position="402"/>
    </location>
</feature>
<keyword evidence="17" id="KW-1185">Reference proteome</keyword>
<keyword evidence="8" id="KW-0418">Kinase</keyword>
<evidence type="ECO:0000259" key="14">
    <source>
        <dbReference type="PROSITE" id="PS51098"/>
    </source>
</evidence>
<dbReference type="GO" id="GO:0005886">
    <property type="term" value="C:plasma membrane"/>
    <property type="evidence" value="ECO:0007669"/>
    <property type="project" value="UniProtKB-SubCell"/>
</dbReference>
<dbReference type="InterPro" id="IPR001127">
    <property type="entry name" value="PTS_EIIA_1_perm"/>
</dbReference>
<dbReference type="InterPro" id="IPR050558">
    <property type="entry name" value="PTS_Sugar-Specific_Components"/>
</dbReference>
<dbReference type="PROSITE" id="PS01035">
    <property type="entry name" value="PTS_EIIB_TYPE_1_CYS"/>
    <property type="match status" value="1"/>
</dbReference>
<dbReference type="Pfam" id="PF02378">
    <property type="entry name" value="PTS_EIIC"/>
    <property type="match status" value="1"/>
</dbReference>
<dbReference type="PROSITE" id="PS00371">
    <property type="entry name" value="PTS_EIIA_TYPE_1_HIS"/>
    <property type="match status" value="1"/>
</dbReference>
<dbReference type="InterPro" id="IPR001996">
    <property type="entry name" value="PTS_IIB_1"/>
</dbReference>
<feature type="transmembrane region" description="Helical" evidence="12">
    <location>
        <begin position="172"/>
        <end position="190"/>
    </location>
</feature>
<dbReference type="GO" id="GO:0016301">
    <property type="term" value="F:kinase activity"/>
    <property type="evidence" value="ECO:0007669"/>
    <property type="project" value="UniProtKB-KW"/>
</dbReference>
<dbReference type="InterPro" id="IPR011055">
    <property type="entry name" value="Dup_hybrid_motif"/>
</dbReference>
<dbReference type="NCBIfam" id="TIGR00830">
    <property type="entry name" value="PTBA"/>
    <property type="match status" value="1"/>
</dbReference>
<reference evidence="16 17" key="1">
    <citation type="journal article" date="2012" name="BMC Genomics">
        <title>Comparative genomic analysis of the genus Staphylococcus including Staphylococcus aureus and its newly described sister species Staphylococcus simiae.</title>
        <authorList>
            <person name="Suzuki H."/>
            <person name="Lefebure T."/>
            <person name="Pavinski Bitar P."/>
            <person name="Stanhope M.J."/>
        </authorList>
    </citation>
    <scope>NUCLEOTIDE SEQUENCE [LARGE SCALE GENOMIC DNA]</scope>
    <source>
        <strain evidence="16 17">CCM 7213</strain>
    </source>
</reference>